<keyword evidence="3 7" id="KW-0812">Transmembrane</keyword>
<feature type="transmembrane region" description="Helical" evidence="7">
    <location>
        <begin position="441"/>
        <end position="462"/>
    </location>
</feature>
<evidence type="ECO:0000256" key="5">
    <source>
        <dbReference type="ARBA" id="ARBA00023136"/>
    </source>
</evidence>
<reference evidence="9" key="1">
    <citation type="submission" date="2015-09" db="EMBL/GenBank/DDBJ databases">
        <authorList>
            <consortium name="Pathogen Informatics"/>
        </authorList>
    </citation>
    <scope>NUCLEOTIDE SEQUENCE</scope>
    <source>
        <strain evidence="9">2789STDY5834896</strain>
    </source>
</reference>
<evidence type="ECO:0000256" key="2">
    <source>
        <dbReference type="ARBA" id="ARBA00022475"/>
    </source>
</evidence>
<keyword evidence="5 7" id="KW-0472">Membrane</keyword>
<dbReference type="InterPro" id="IPR003838">
    <property type="entry name" value="ABC3_permease_C"/>
</dbReference>
<feature type="transmembrane region" description="Helical" evidence="7">
    <location>
        <begin position="759"/>
        <end position="778"/>
    </location>
</feature>
<keyword evidence="2" id="KW-1003">Cell membrane</keyword>
<dbReference type="InterPro" id="IPR050250">
    <property type="entry name" value="Macrolide_Exporter_MacB"/>
</dbReference>
<dbReference type="EMBL" id="FMHG01000001">
    <property type="protein sequence ID" value="SCJ62104.1"/>
    <property type="molecule type" value="Genomic_DNA"/>
</dbReference>
<evidence type="ECO:0000256" key="1">
    <source>
        <dbReference type="ARBA" id="ARBA00004651"/>
    </source>
</evidence>
<evidence type="ECO:0000313" key="9">
    <source>
        <dbReference type="EMBL" id="SCJ62104.1"/>
    </source>
</evidence>
<feature type="transmembrane region" description="Helical" evidence="7">
    <location>
        <begin position="661"/>
        <end position="685"/>
    </location>
</feature>
<feature type="transmembrane region" description="Helical" evidence="7">
    <location>
        <begin position="267"/>
        <end position="291"/>
    </location>
</feature>
<organism evidence="9">
    <name type="scientific">uncultured Anaerotruncus sp</name>
    <dbReference type="NCBI Taxonomy" id="905011"/>
    <lineage>
        <taxon>Bacteria</taxon>
        <taxon>Bacillati</taxon>
        <taxon>Bacillota</taxon>
        <taxon>Clostridia</taxon>
        <taxon>Eubacteriales</taxon>
        <taxon>Oscillospiraceae</taxon>
        <taxon>Anaerotruncus</taxon>
        <taxon>environmental samples</taxon>
    </lineage>
</organism>
<evidence type="ECO:0000256" key="6">
    <source>
        <dbReference type="ARBA" id="ARBA00038076"/>
    </source>
</evidence>
<accession>A0A1C6HWJ9</accession>
<feature type="domain" description="ABC3 transporter permease C-terminal" evidence="8">
    <location>
        <begin position="278"/>
        <end position="396"/>
    </location>
</feature>
<feature type="transmembrane region" description="Helical" evidence="7">
    <location>
        <begin position="369"/>
        <end position="389"/>
    </location>
</feature>
<evidence type="ECO:0000256" key="4">
    <source>
        <dbReference type="ARBA" id="ARBA00022989"/>
    </source>
</evidence>
<keyword evidence="4 7" id="KW-1133">Transmembrane helix</keyword>
<evidence type="ECO:0000256" key="7">
    <source>
        <dbReference type="SAM" id="Phobius"/>
    </source>
</evidence>
<comment type="subcellular location">
    <subcellularLocation>
        <location evidence="1">Cell membrane</location>
        <topology evidence="1">Multi-pass membrane protein</topology>
    </subcellularLocation>
</comment>
<evidence type="ECO:0000256" key="3">
    <source>
        <dbReference type="ARBA" id="ARBA00022692"/>
    </source>
</evidence>
<feature type="domain" description="ABC3 transporter permease C-terminal" evidence="8">
    <location>
        <begin position="668"/>
        <end position="787"/>
    </location>
</feature>
<proteinExistence type="inferred from homology"/>
<dbReference type="GO" id="GO:0005886">
    <property type="term" value="C:plasma membrane"/>
    <property type="evidence" value="ECO:0007669"/>
    <property type="project" value="UniProtKB-SubCell"/>
</dbReference>
<feature type="transmembrane region" description="Helical" evidence="7">
    <location>
        <begin position="327"/>
        <end position="349"/>
    </location>
</feature>
<evidence type="ECO:0000259" key="8">
    <source>
        <dbReference type="Pfam" id="PF02687"/>
    </source>
</evidence>
<dbReference type="GO" id="GO:0022857">
    <property type="term" value="F:transmembrane transporter activity"/>
    <property type="evidence" value="ECO:0007669"/>
    <property type="project" value="TreeGrafter"/>
</dbReference>
<gene>
    <name evidence="9" type="ORF">SAMEA3545359_01097</name>
</gene>
<name>A0A1C6HWJ9_9FIRM</name>
<dbReference type="AlphaFoldDB" id="A0A1C6HWJ9"/>
<protein>
    <submittedName>
        <fullName evidence="9">Acidobacterial duplicated orphan permease</fullName>
    </submittedName>
</protein>
<dbReference type="PANTHER" id="PTHR30572:SF4">
    <property type="entry name" value="ABC TRANSPORTER PERMEASE YTRF"/>
    <property type="match status" value="1"/>
</dbReference>
<sequence length="794" mass="87168">MYKLWMHARANIKKTKSVSATLVVMFLIAALLLNVGLLVAIRYGSFFGQLKEELAPADAYFALPQAVYTQQVQDYISKNEHVKKVQTNEALALGAEITQKGKKRSYTVLLQNMDEKREISKWKYVGEHHPATEMSVYVPDIFKAVGGYQLGDKMTLHYTDQTTGEKRQLTFTVQGYTEDIFFSSTDTGMMGFYLPQETYRQVADILQGPSYRIHLVHTRLDEVKSASAVEAGIRQTLGLDSSSLMAGDSDAMLIALDIELIELSRCMMATMIAAMMVLFALIIVVVCLLVVRFRIVNSIEDDLMKIGSLKAIGYTGRQIRLSLLIQYLLIAGLGSVLGIGASYGLLPSISMIFEQQSGLKWEQGFDVGISASALLVLLAVVVLVVVLATRRVNHLSPIRALRGESTVHKYRHNMLPLERAHGPLSVTLAGKSILQNIKQNIMVVMIMIAVTFAGAYGIIMYYNTAIDTKAFAEVPGMEITNVIAALNAKEDQSSTVAAIKDMEHVRLVQYLDEVKLEVDGTQVSSYVMGDYAGKQTRLVYEGRYPQKDGEIVLAGILADRIGKGVGDLVAVRWGDSEETFRVTGLSNGSSMGGLNTSIRTADMRRLNADFKPQILYIYLDTGTDSASFIERLNDTFDSQTLLSVTNFDKGLAEGMASYQNIVAAMGLAMLIITLAVVTLVLYFMISSSVIRQKRDLGVQKAIGFTTFQLMNQLSLTYVAPVAVGAAAGSLLGALYTNPMMSVAMRGVGIMKAGFLVDPLWVVAFGLGTVVFSYLLSLLTTWRIRKISAYALVTE</sequence>
<dbReference type="PANTHER" id="PTHR30572">
    <property type="entry name" value="MEMBRANE COMPONENT OF TRANSPORTER-RELATED"/>
    <property type="match status" value="1"/>
</dbReference>
<feature type="transmembrane region" description="Helical" evidence="7">
    <location>
        <begin position="715"/>
        <end position="735"/>
    </location>
</feature>
<dbReference type="Pfam" id="PF02687">
    <property type="entry name" value="FtsX"/>
    <property type="match status" value="2"/>
</dbReference>
<comment type="similarity">
    <text evidence="6">Belongs to the ABC-4 integral membrane protein family.</text>
</comment>